<evidence type="ECO:0000259" key="2">
    <source>
        <dbReference type="Pfam" id="PF03629"/>
    </source>
</evidence>
<gene>
    <name evidence="3" type="ORF">FSP39_015725</name>
</gene>
<accession>A0AA88XZ66</accession>
<name>A0AA88XZ66_PINIB</name>
<sequence length="458" mass="50900">MVLQRGARTSIWGTSSKVGDTVHISINGSDVGHATVDKNNVWQVVFTPPHGIGPFTILATSSLGTVTLNDVLLGDVWICSGQSNMEFFVNSLINKTAEYNDAINYQNVRLFNMHHAFANTSLSEISSIGLPWALPSAKTLHYFSALCWLYGKQLSQHLQIPIGLVETNWGGTIIEAWSSPEALSQCPASSSSKKRAVKVQNKASALYNAMVYPLLRNTIKGIIWYQGESNSGNTKLYSCRFPAMIKDWRLKFSSASKHTTSANFPFGFVQLAPSKPGDQYVHGFSEIRWAQTAKIGYVPNFKMPNTFMAVALDLPDFQSPYHPYHPRYKHDIARRLVLSALAVAYHEKGFDFQGPFPSSYTLNSAKTQLTIEYDHGKTPIEIRTEHGFEMHCKQGTALGWRNATMISHAESTVVLNVAGCGVDYVRYAWRLSPCEFLKCAVYSRDSGLPAPPLMHPIH</sequence>
<dbReference type="Gene3D" id="3.40.50.1110">
    <property type="entry name" value="SGNH hydrolase"/>
    <property type="match status" value="1"/>
</dbReference>
<evidence type="ECO:0000313" key="4">
    <source>
        <dbReference type="Proteomes" id="UP001186944"/>
    </source>
</evidence>
<reference evidence="3" key="1">
    <citation type="submission" date="2019-08" db="EMBL/GenBank/DDBJ databases">
        <title>The improved chromosome-level genome for the pearl oyster Pinctada fucata martensii using PacBio sequencing and Hi-C.</title>
        <authorList>
            <person name="Zheng Z."/>
        </authorList>
    </citation>
    <scope>NUCLEOTIDE SEQUENCE</scope>
    <source>
        <strain evidence="3">ZZ-2019</strain>
        <tissue evidence="3">Adductor muscle</tissue>
    </source>
</reference>
<dbReference type="PANTHER" id="PTHR22901:SF0">
    <property type="entry name" value="SIALATE O-ACETYLESTERASE"/>
    <property type="match status" value="1"/>
</dbReference>
<dbReference type="EMBL" id="VSWD01000010">
    <property type="protein sequence ID" value="KAK3090921.1"/>
    <property type="molecule type" value="Genomic_DNA"/>
</dbReference>
<dbReference type="InterPro" id="IPR036514">
    <property type="entry name" value="SGNH_hydro_sf"/>
</dbReference>
<dbReference type="InterPro" id="IPR005181">
    <property type="entry name" value="SASA"/>
</dbReference>
<proteinExistence type="predicted"/>
<dbReference type="Proteomes" id="UP001186944">
    <property type="component" value="Unassembled WGS sequence"/>
</dbReference>
<protein>
    <recommendedName>
        <fullName evidence="2">Sialate O-acetylesterase domain-containing protein</fullName>
    </recommendedName>
</protein>
<comment type="caution">
    <text evidence="3">The sequence shown here is derived from an EMBL/GenBank/DDBJ whole genome shotgun (WGS) entry which is preliminary data.</text>
</comment>
<dbReference type="Pfam" id="PF03629">
    <property type="entry name" value="SASA"/>
    <property type="match status" value="1"/>
</dbReference>
<evidence type="ECO:0000256" key="1">
    <source>
        <dbReference type="ARBA" id="ARBA00022801"/>
    </source>
</evidence>
<keyword evidence="4" id="KW-1185">Reference proteome</keyword>
<dbReference type="GO" id="GO:0001681">
    <property type="term" value="F:sialate O-acetylesterase activity"/>
    <property type="evidence" value="ECO:0007669"/>
    <property type="project" value="InterPro"/>
</dbReference>
<organism evidence="3 4">
    <name type="scientific">Pinctada imbricata</name>
    <name type="common">Atlantic pearl-oyster</name>
    <name type="synonym">Pinctada martensii</name>
    <dbReference type="NCBI Taxonomy" id="66713"/>
    <lineage>
        <taxon>Eukaryota</taxon>
        <taxon>Metazoa</taxon>
        <taxon>Spiralia</taxon>
        <taxon>Lophotrochozoa</taxon>
        <taxon>Mollusca</taxon>
        <taxon>Bivalvia</taxon>
        <taxon>Autobranchia</taxon>
        <taxon>Pteriomorphia</taxon>
        <taxon>Pterioida</taxon>
        <taxon>Pterioidea</taxon>
        <taxon>Pteriidae</taxon>
        <taxon>Pinctada</taxon>
    </lineage>
</organism>
<dbReference type="SUPFAM" id="SSF52266">
    <property type="entry name" value="SGNH hydrolase"/>
    <property type="match status" value="1"/>
</dbReference>
<dbReference type="AlphaFoldDB" id="A0AA88XZ66"/>
<dbReference type="PANTHER" id="PTHR22901">
    <property type="entry name" value="SIALATE O-ACETYLESTERASE"/>
    <property type="match status" value="1"/>
</dbReference>
<feature type="domain" description="Sialate O-acetylesterase" evidence="2">
    <location>
        <begin position="75"/>
        <end position="315"/>
    </location>
</feature>
<dbReference type="InterPro" id="IPR039329">
    <property type="entry name" value="SIAE"/>
</dbReference>
<dbReference type="GO" id="GO:0005975">
    <property type="term" value="P:carbohydrate metabolic process"/>
    <property type="evidence" value="ECO:0007669"/>
    <property type="project" value="TreeGrafter"/>
</dbReference>
<evidence type="ECO:0000313" key="3">
    <source>
        <dbReference type="EMBL" id="KAK3090921.1"/>
    </source>
</evidence>
<keyword evidence="1" id="KW-0378">Hydrolase</keyword>